<dbReference type="RefSeq" id="WP_065853270.1">
    <property type="nucleotide sequence ID" value="NZ_LYPC01000020.1"/>
</dbReference>
<dbReference type="Gene3D" id="3.20.20.380">
    <property type="entry name" value="Copper homeostasis (CutC) domain"/>
    <property type="match status" value="1"/>
</dbReference>
<comment type="similarity">
    <text evidence="1 2">Belongs to the CutC family.</text>
</comment>
<sequence length="230" mass="24870">MLLEVIATSLEDAVRAEAGGADRIELVSDLRQGGLTPDMALVKRITDSVRIPVHVMIRPHARSFHMSKSDVSAMRLAIQSAEQAGAAALVWGVLTPELEIDRGTIEELLAASSLPVTFHRAFDEIKQQEEALQILQTYKGIRSVLTSGGAPSALQAVEQLSHLEALTKGRHLRIMAGSGLTLQSLETFVLATSVQCVHLGTGVRANGDVDEMVDVERVKQARAILDRIVH</sequence>
<dbReference type="Pfam" id="PF03932">
    <property type="entry name" value="CutC"/>
    <property type="match status" value="1"/>
</dbReference>
<dbReference type="GO" id="GO:0005737">
    <property type="term" value="C:cytoplasm"/>
    <property type="evidence" value="ECO:0007669"/>
    <property type="project" value="UniProtKB-SubCell"/>
</dbReference>
<dbReference type="SUPFAM" id="SSF110395">
    <property type="entry name" value="CutC-like"/>
    <property type="match status" value="1"/>
</dbReference>
<dbReference type="PANTHER" id="PTHR12598">
    <property type="entry name" value="COPPER HOMEOSTASIS PROTEIN CUTC"/>
    <property type="match status" value="1"/>
</dbReference>
<dbReference type="STRING" id="512399.A8709_26800"/>
<dbReference type="InterPro" id="IPR005627">
    <property type="entry name" value="CutC-like"/>
</dbReference>
<dbReference type="HAMAP" id="MF_00795">
    <property type="entry name" value="CutC"/>
    <property type="match status" value="1"/>
</dbReference>
<comment type="caution">
    <text evidence="3">The sequence shown here is derived from an EMBL/GenBank/DDBJ whole genome shotgun (WGS) entry which is preliminary data.</text>
</comment>
<dbReference type="PANTHER" id="PTHR12598:SF0">
    <property type="entry name" value="COPPER HOMEOSTASIS PROTEIN CUTC HOMOLOG"/>
    <property type="match status" value="1"/>
</dbReference>
<evidence type="ECO:0000256" key="2">
    <source>
        <dbReference type="HAMAP-Rule" id="MF_00795"/>
    </source>
</evidence>
<evidence type="ECO:0000313" key="3">
    <source>
        <dbReference type="EMBL" id="OCT14418.1"/>
    </source>
</evidence>
<dbReference type="Proteomes" id="UP000093309">
    <property type="component" value="Unassembled WGS sequence"/>
</dbReference>
<comment type="subcellular location">
    <subcellularLocation>
        <location evidence="2">Cytoplasm</location>
    </subcellularLocation>
</comment>
<dbReference type="AlphaFoldDB" id="A0A1C1A1L8"/>
<dbReference type="EMBL" id="LYPC01000020">
    <property type="protein sequence ID" value="OCT14418.1"/>
    <property type="molecule type" value="Genomic_DNA"/>
</dbReference>
<keyword evidence="4" id="KW-1185">Reference proteome</keyword>
<accession>A0A1C1A1L8</accession>
<keyword evidence="2" id="KW-0963">Cytoplasm</keyword>
<protein>
    <recommendedName>
        <fullName evidence="2">PF03932 family protein CutC</fullName>
    </recommendedName>
</protein>
<gene>
    <name evidence="2" type="primary">cutC</name>
    <name evidence="3" type="ORF">A8709_26800</name>
</gene>
<evidence type="ECO:0000313" key="4">
    <source>
        <dbReference type="Proteomes" id="UP000093309"/>
    </source>
</evidence>
<evidence type="ECO:0000256" key="1">
    <source>
        <dbReference type="ARBA" id="ARBA00007768"/>
    </source>
</evidence>
<dbReference type="GO" id="GO:0005507">
    <property type="term" value="F:copper ion binding"/>
    <property type="evidence" value="ECO:0007669"/>
    <property type="project" value="TreeGrafter"/>
</dbReference>
<reference evidence="4" key="1">
    <citation type="submission" date="2016-05" db="EMBL/GenBank/DDBJ databases">
        <title>Paenibacillus oryzae. sp. nov., isolated from the rice root.</title>
        <authorList>
            <person name="Zhang J."/>
            <person name="Zhang X."/>
        </authorList>
    </citation>
    <scope>NUCLEOTIDE SEQUENCE [LARGE SCALE GENOMIC DNA]</scope>
    <source>
        <strain evidence="4">KCTC13222</strain>
    </source>
</reference>
<organism evidence="3 4">
    <name type="scientific">Paenibacillus pectinilyticus</name>
    <dbReference type="NCBI Taxonomy" id="512399"/>
    <lineage>
        <taxon>Bacteria</taxon>
        <taxon>Bacillati</taxon>
        <taxon>Bacillota</taxon>
        <taxon>Bacilli</taxon>
        <taxon>Bacillales</taxon>
        <taxon>Paenibacillaceae</taxon>
        <taxon>Paenibacillus</taxon>
    </lineage>
</organism>
<dbReference type="OrthoDB" id="9815677at2"/>
<comment type="caution">
    <text evidence="2">Once thought to be involved in copper homeostasis, experiments in E.coli have shown this is not the case.</text>
</comment>
<dbReference type="InterPro" id="IPR036822">
    <property type="entry name" value="CutC-like_dom_sf"/>
</dbReference>
<name>A0A1C1A1L8_9BACL</name>
<proteinExistence type="inferred from homology"/>